<protein>
    <recommendedName>
        <fullName evidence="4">Porin family protein</fullName>
    </recommendedName>
</protein>
<sequence length="209" mass="21490">MLRGLVILAVAAALLFIPLQAADAACDVTPFVGASVPTKTLLMVTSGSTALIRNRTHTVYGLGVGASFGKRFGAELVAGAGSGTIEVVGTTSIELASTLLLADLRGKVRIAGGDQGNIGILGGIGYTTQKIGLFDFAKRTDAGEFKGKLTGVVGLSFGAALSDRLHLSMEMVDRIRQQGAELTATTTGLVEPTQHDVMITAGLSFPLTK</sequence>
<evidence type="ECO:0000313" key="2">
    <source>
        <dbReference type="EMBL" id="TMQ66077.1"/>
    </source>
</evidence>
<evidence type="ECO:0000313" key="3">
    <source>
        <dbReference type="Proteomes" id="UP000317691"/>
    </source>
</evidence>
<gene>
    <name evidence="2" type="ORF">E6K79_04245</name>
</gene>
<evidence type="ECO:0000256" key="1">
    <source>
        <dbReference type="SAM" id="SignalP"/>
    </source>
</evidence>
<organism evidence="2 3">
    <name type="scientific">Eiseniibacteriota bacterium</name>
    <dbReference type="NCBI Taxonomy" id="2212470"/>
    <lineage>
        <taxon>Bacteria</taxon>
        <taxon>Candidatus Eiseniibacteriota</taxon>
    </lineage>
</organism>
<dbReference type="AlphaFoldDB" id="A0A538TR23"/>
<dbReference type="Proteomes" id="UP000317691">
    <property type="component" value="Unassembled WGS sequence"/>
</dbReference>
<proteinExistence type="predicted"/>
<dbReference type="EMBL" id="VBOZ01000010">
    <property type="protein sequence ID" value="TMQ66077.1"/>
    <property type="molecule type" value="Genomic_DNA"/>
</dbReference>
<feature type="chain" id="PRO_5021987485" description="Porin family protein" evidence="1">
    <location>
        <begin position="22"/>
        <end position="209"/>
    </location>
</feature>
<keyword evidence="1" id="KW-0732">Signal</keyword>
<reference evidence="2 3" key="1">
    <citation type="journal article" date="2019" name="Nat. Microbiol.">
        <title>Mediterranean grassland soil C-N compound turnover is dependent on rainfall and depth, and is mediated by genomically divergent microorganisms.</title>
        <authorList>
            <person name="Diamond S."/>
            <person name="Andeer P.F."/>
            <person name="Li Z."/>
            <person name="Crits-Christoph A."/>
            <person name="Burstein D."/>
            <person name="Anantharaman K."/>
            <person name="Lane K.R."/>
            <person name="Thomas B.C."/>
            <person name="Pan C."/>
            <person name="Northen T.R."/>
            <person name="Banfield J.F."/>
        </authorList>
    </citation>
    <scope>NUCLEOTIDE SEQUENCE [LARGE SCALE GENOMIC DNA]</scope>
    <source>
        <strain evidence="2">WS_9</strain>
    </source>
</reference>
<dbReference type="InterPro" id="IPR011250">
    <property type="entry name" value="OMP/PagP_B-barrel"/>
</dbReference>
<evidence type="ECO:0008006" key="4">
    <source>
        <dbReference type="Google" id="ProtNLM"/>
    </source>
</evidence>
<feature type="signal peptide" evidence="1">
    <location>
        <begin position="1"/>
        <end position="21"/>
    </location>
</feature>
<comment type="caution">
    <text evidence="2">The sequence shown here is derived from an EMBL/GenBank/DDBJ whole genome shotgun (WGS) entry which is preliminary data.</text>
</comment>
<dbReference type="SUPFAM" id="SSF56925">
    <property type="entry name" value="OMPA-like"/>
    <property type="match status" value="1"/>
</dbReference>
<accession>A0A538TR23</accession>
<name>A0A538TR23_UNCEI</name>